<sequence>MGRTIGERYCAFKWPDRKLSISINLYPILRRDNPCATKGIPFENLKAVLSVSYDSIQAHSKDSTDLSVDGGIDDLEYDASLDDLDVLDNSDDSDDEDNLDNSRPAKLARMAASELTSDAAIRFILGRRATE</sequence>
<evidence type="ECO:0000313" key="2">
    <source>
        <dbReference type="Proteomes" id="UP000235392"/>
    </source>
</evidence>
<proteinExistence type="predicted"/>
<protein>
    <submittedName>
        <fullName evidence="1">Uncharacterized protein</fullName>
    </submittedName>
</protein>
<dbReference type="Proteomes" id="UP000235392">
    <property type="component" value="Unassembled WGS sequence"/>
</dbReference>
<dbReference type="EMBL" id="PGCI01000309">
    <property type="protein sequence ID" value="PLW30104.1"/>
    <property type="molecule type" value="Genomic_DNA"/>
</dbReference>
<comment type="caution">
    <text evidence="1">The sequence shown here is derived from an EMBL/GenBank/DDBJ whole genome shotgun (WGS) entry which is preliminary data.</text>
</comment>
<reference evidence="1 2" key="1">
    <citation type="submission" date="2017-11" db="EMBL/GenBank/DDBJ databases">
        <title>De novo assembly and phasing of dikaryotic genomes from two isolates of Puccinia coronata f. sp. avenae, the causal agent of oat crown rust.</title>
        <authorList>
            <person name="Miller M.E."/>
            <person name="Zhang Y."/>
            <person name="Omidvar V."/>
            <person name="Sperschneider J."/>
            <person name="Schwessinger B."/>
            <person name="Raley C."/>
            <person name="Palmer J.M."/>
            <person name="Garnica D."/>
            <person name="Upadhyaya N."/>
            <person name="Rathjen J."/>
            <person name="Taylor J.M."/>
            <person name="Park R.F."/>
            <person name="Dodds P.N."/>
            <person name="Hirsch C.D."/>
            <person name="Kianian S.F."/>
            <person name="Figueroa M."/>
        </authorList>
    </citation>
    <scope>NUCLEOTIDE SEQUENCE [LARGE SCALE GENOMIC DNA]</scope>
    <source>
        <strain evidence="1">12SD80</strain>
    </source>
</reference>
<organism evidence="1 2">
    <name type="scientific">Puccinia coronata f. sp. avenae</name>
    <dbReference type="NCBI Taxonomy" id="200324"/>
    <lineage>
        <taxon>Eukaryota</taxon>
        <taxon>Fungi</taxon>
        <taxon>Dikarya</taxon>
        <taxon>Basidiomycota</taxon>
        <taxon>Pucciniomycotina</taxon>
        <taxon>Pucciniomycetes</taxon>
        <taxon>Pucciniales</taxon>
        <taxon>Pucciniaceae</taxon>
        <taxon>Puccinia</taxon>
    </lineage>
</organism>
<gene>
    <name evidence="1" type="ORF">PCASD_16722</name>
</gene>
<name>A0A2N5TXB4_9BASI</name>
<accession>A0A2N5TXB4</accession>
<dbReference type="AlphaFoldDB" id="A0A2N5TXB4"/>
<evidence type="ECO:0000313" key="1">
    <source>
        <dbReference type="EMBL" id="PLW30104.1"/>
    </source>
</evidence>